<dbReference type="InterPro" id="IPR045810">
    <property type="entry name" value="eIF3h_C"/>
</dbReference>
<comment type="function">
    <text evidence="4">Component of the eukaryotic translation initiation factor 3 (eIF-3) complex, which is involved in protein synthesis of a specialized repertoire of mRNAs and, together with other initiation factors, stimulates binding of mRNA and methionyl-tRNAi to the 40S ribosome. The eIF-3 complex specifically targets and initiates translation of a subset of mRNAs involved in cell proliferation.</text>
</comment>
<sequence length="335" mass="38370">MATKQTKKYQQPTATSINVESSVLLSLIRHTSENYPSLFSGALLGFEDDEGSIDVTHAYPFPYPDQYEGGSFRSRSGAKYQQEILESLKKLEYGVEFQGWFQSTVSGNFVTTQLIEGLAQQQLTNKNAFILIHNMASVGKEVELKAFRLSEGFIGAYIDGKWKSKDLEANKLTYLNIFDELPINIHNQHLVNLYLAGLDNEAKGEKEFDVLNLSSNQNVTAQLLESLYSQVDSYNYDQNNFNYYQRQHQKEVSKITQWKQQRKLENLERAKRGDKELDTEEWRGIFKLPSEPSRYNNMLHSNAIDVLADDILKKCDEELTKSFAIERKLTAGDSQ</sequence>
<evidence type="ECO:0000313" key="6">
    <source>
        <dbReference type="EMBL" id="ABN68358.1"/>
    </source>
</evidence>
<keyword evidence="7" id="KW-1185">Reference proteome</keyword>
<reference evidence="6 7" key="1">
    <citation type="journal article" date="2007" name="Nat. Biotechnol.">
        <title>Genome sequence of the lignocellulose-bioconverting and xylose-fermenting yeast Pichia stipitis.</title>
        <authorList>
            <person name="Jeffries T.W."/>
            <person name="Grigoriev I.V."/>
            <person name="Grimwood J."/>
            <person name="Laplaza J.M."/>
            <person name="Aerts A."/>
            <person name="Salamov A."/>
            <person name="Schmutz J."/>
            <person name="Lindquist E."/>
            <person name="Dehal P."/>
            <person name="Shapiro H."/>
            <person name="Jin Y.S."/>
            <person name="Passoth V."/>
            <person name="Richardson P.M."/>
        </authorList>
    </citation>
    <scope>NUCLEOTIDE SEQUENCE [LARGE SCALE GENOMIC DNA]</scope>
    <source>
        <strain evidence="7">ATCC 58785 / CBS 6054 / NBRC 10063 / NRRL Y-11545</strain>
    </source>
</reference>
<evidence type="ECO:0000259" key="5">
    <source>
        <dbReference type="PROSITE" id="PS50249"/>
    </source>
</evidence>
<dbReference type="Pfam" id="PF01398">
    <property type="entry name" value="JAB"/>
    <property type="match status" value="1"/>
</dbReference>
<dbReference type="SMART" id="SM00232">
    <property type="entry name" value="JAB_MPN"/>
    <property type="match status" value="1"/>
</dbReference>
<dbReference type="HAMAP" id="MF_03007">
    <property type="entry name" value="eIF3h"/>
    <property type="match status" value="1"/>
</dbReference>
<dbReference type="InterPro" id="IPR037518">
    <property type="entry name" value="MPN"/>
</dbReference>
<organism evidence="6 7">
    <name type="scientific">Scheffersomyces stipitis (strain ATCC 58785 / CBS 6054 / NBRC 10063 / NRRL Y-11545)</name>
    <name type="common">Yeast</name>
    <name type="synonym">Pichia stipitis</name>
    <dbReference type="NCBI Taxonomy" id="322104"/>
    <lineage>
        <taxon>Eukaryota</taxon>
        <taxon>Fungi</taxon>
        <taxon>Dikarya</taxon>
        <taxon>Ascomycota</taxon>
        <taxon>Saccharomycotina</taxon>
        <taxon>Pichiomycetes</taxon>
        <taxon>Debaryomycetaceae</taxon>
        <taxon>Scheffersomyces</taxon>
    </lineage>
</organism>
<evidence type="ECO:0000256" key="3">
    <source>
        <dbReference type="ARBA" id="ARBA00022917"/>
    </source>
</evidence>
<accession>A3LZL2</accession>
<name>A3LZL2_PICST</name>
<keyword evidence="2 4" id="KW-0396">Initiation factor</keyword>
<gene>
    <name evidence="6" type="ORF">PICST_85399</name>
</gene>
<dbReference type="Gene3D" id="3.40.140.10">
    <property type="entry name" value="Cytidine Deaminase, domain 2"/>
    <property type="match status" value="1"/>
</dbReference>
<comment type="similarity">
    <text evidence="4">Belongs to the eIF-3 subunit H family.</text>
</comment>
<dbReference type="GO" id="GO:0033290">
    <property type="term" value="C:eukaryotic 48S preinitiation complex"/>
    <property type="evidence" value="ECO:0007669"/>
    <property type="project" value="UniProtKB-UniRule"/>
</dbReference>
<dbReference type="InterPro" id="IPR027524">
    <property type="entry name" value="eIF3h"/>
</dbReference>
<dbReference type="GeneID" id="4840562"/>
<dbReference type="STRING" id="322104.A3LZL2"/>
<dbReference type="InterPro" id="IPR050242">
    <property type="entry name" value="JAMM_MPN+_peptidase_M67A"/>
</dbReference>
<dbReference type="KEGG" id="pic:PICST_85399"/>
<dbReference type="GO" id="GO:0008237">
    <property type="term" value="F:metallopeptidase activity"/>
    <property type="evidence" value="ECO:0007669"/>
    <property type="project" value="InterPro"/>
</dbReference>
<dbReference type="EMBL" id="CP000501">
    <property type="protein sequence ID" value="ABN68358.1"/>
    <property type="molecule type" value="Genomic_DNA"/>
</dbReference>
<keyword evidence="1 4" id="KW-0963">Cytoplasm</keyword>
<protein>
    <recommendedName>
        <fullName evidence="4">Eukaryotic translation initiation factor 3 subunit H</fullName>
        <shortName evidence="4">eIF3h</shortName>
    </recommendedName>
</protein>
<dbReference type="InParanoid" id="A3LZL2"/>
<dbReference type="eggNOG" id="KOG1560">
    <property type="taxonomic scope" value="Eukaryota"/>
</dbReference>
<evidence type="ECO:0000256" key="2">
    <source>
        <dbReference type="ARBA" id="ARBA00022540"/>
    </source>
</evidence>
<dbReference type="GO" id="GO:0003743">
    <property type="term" value="F:translation initiation factor activity"/>
    <property type="evidence" value="ECO:0007669"/>
    <property type="project" value="UniProtKB-UniRule"/>
</dbReference>
<comment type="subcellular location">
    <subcellularLocation>
        <location evidence="4">Cytoplasm</location>
    </subcellularLocation>
</comment>
<proteinExistence type="inferred from homology"/>
<evidence type="ECO:0000256" key="1">
    <source>
        <dbReference type="ARBA" id="ARBA00022490"/>
    </source>
</evidence>
<dbReference type="Pfam" id="PF19445">
    <property type="entry name" value="eIF3h_C"/>
    <property type="match status" value="1"/>
</dbReference>
<evidence type="ECO:0000256" key="4">
    <source>
        <dbReference type="HAMAP-Rule" id="MF_03007"/>
    </source>
</evidence>
<dbReference type="OrthoDB" id="10265695at2759"/>
<evidence type="ECO:0000313" key="7">
    <source>
        <dbReference type="Proteomes" id="UP000002258"/>
    </source>
</evidence>
<comment type="subunit">
    <text evidence="4">Component of the eukaryotic translation initiation factor 3 (eIF-3) complex.</text>
</comment>
<dbReference type="PANTHER" id="PTHR10410">
    <property type="entry name" value="EUKARYOTIC TRANSLATION INITIATION FACTOR 3 -RELATED"/>
    <property type="match status" value="1"/>
</dbReference>
<dbReference type="OMA" id="WYQSTYF"/>
<dbReference type="PROSITE" id="PS50249">
    <property type="entry name" value="MPN"/>
    <property type="match status" value="1"/>
</dbReference>
<dbReference type="GO" id="GO:0001732">
    <property type="term" value="P:formation of cytoplasmic translation initiation complex"/>
    <property type="evidence" value="ECO:0007669"/>
    <property type="project" value="UniProtKB-UniRule"/>
</dbReference>
<keyword evidence="3 4" id="KW-0648">Protein biosynthesis</keyword>
<dbReference type="HOGENOM" id="CLU_044094_1_0_1"/>
<dbReference type="Proteomes" id="UP000002258">
    <property type="component" value="Chromosome 7"/>
</dbReference>
<dbReference type="GO" id="GO:0016282">
    <property type="term" value="C:eukaryotic 43S preinitiation complex"/>
    <property type="evidence" value="ECO:0007669"/>
    <property type="project" value="UniProtKB-UniRule"/>
</dbReference>
<dbReference type="CDD" id="cd08065">
    <property type="entry name" value="MPN_eIF3h"/>
    <property type="match status" value="1"/>
</dbReference>
<dbReference type="AlphaFoldDB" id="A3LZL2"/>
<feature type="domain" description="MPN" evidence="5">
    <location>
        <begin position="17"/>
        <end position="153"/>
    </location>
</feature>
<dbReference type="GO" id="GO:0005852">
    <property type="term" value="C:eukaryotic translation initiation factor 3 complex"/>
    <property type="evidence" value="ECO:0007669"/>
    <property type="project" value="UniProtKB-UniRule"/>
</dbReference>
<dbReference type="RefSeq" id="XP_001386387.1">
    <property type="nucleotide sequence ID" value="XM_001386350.1"/>
</dbReference>
<dbReference type="InterPro" id="IPR000555">
    <property type="entry name" value="JAMM/MPN+_dom"/>
</dbReference>